<feature type="non-terminal residue" evidence="2">
    <location>
        <position position="118"/>
    </location>
</feature>
<feature type="region of interest" description="Disordered" evidence="1">
    <location>
        <begin position="1"/>
        <end position="118"/>
    </location>
</feature>
<dbReference type="EMBL" id="KV424447">
    <property type="protein sequence ID" value="KZT44654.1"/>
    <property type="molecule type" value="Genomic_DNA"/>
</dbReference>
<keyword evidence="3" id="KW-1185">Reference proteome</keyword>
<evidence type="ECO:0000256" key="1">
    <source>
        <dbReference type="SAM" id="MobiDB-lite"/>
    </source>
</evidence>
<accession>A0A166JES1</accession>
<protein>
    <submittedName>
        <fullName evidence="2">Uncharacterized protein</fullName>
    </submittedName>
</protein>
<proteinExistence type="predicted"/>
<name>A0A166JES1_9BASI</name>
<sequence length="118" mass="13946">MYKSRRGRSPLAHPPAVPYNARYRSRSPPHEPHRAPPTGERQYRSRTPPRYRRSPSPPPAHYRPRSPSARQYRSPPPRRRSRSPDRGVQPQTRSCYDAYEHRGRMDRSAIPCHRTRPM</sequence>
<evidence type="ECO:0000313" key="3">
    <source>
        <dbReference type="Proteomes" id="UP000076842"/>
    </source>
</evidence>
<gene>
    <name evidence="2" type="ORF">CALCODRAFT_522163</name>
</gene>
<evidence type="ECO:0000313" key="2">
    <source>
        <dbReference type="EMBL" id="KZT44654.1"/>
    </source>
</evidence>
<feature type="compositionally biased region" description="Basic and acidic residues" evidence="1">
    <location>
        <begin position="98"/>
        <end position="107"/>
    </location>
</feature>
<organism evidence="2 3">
    <name type="scientific">Calocera cornea HHB12733</name>
    <dbReference type="NCBI Taxonomy" id="1353952"/>
    <lineage>
        <taxon>Eukaryota</taxon>
        <taxon>Fungi</taxon>
        <taxon>Dikarya</taxon>
        <taxon>Basidiomycota</taxon>
        <taxon>Agaricomycotina</taxon>
        <taxon>Dacrymycetes</taxon>
        <taxon>Dacrymycetales</taxon>
        <taxon>Dacrymycetaceae</taxon>
        <taxon>Calocera</taxon>
    </lineage>
</organism>
<dbReference type="AlphaFoldDB" id="A0A166JES1"/>
<reference evidence="2 3" key="1">
    <citation type="journal article" date="2016" name="Mol. Biol. Evol.">
        <title>Comparative Genomics of Early-Diverging Mushroom-Forming Fungi Provides Insights into the Origins of Lignocellulose Decay Capabilities.</title>
        <authorList>
            <person name="Nagy L.G."/>
            <person name="Riley R."/>
            <person name="Tritt A."/>
            <person name="Adam C."/>
            <person name="Daum C."/>
            <person name="Floudas D."/>
            <person name="Sun H."/>
            <person name="Yadav J.S."/>
            <person name="Pangilinan J."/>
            <person name="Larsson K.H."/>
            <person name="Matsuura K."/>
            <person name="Barry K."/>
            <person name="Labutti K."/>
            <person name="Kuo R."/>
            <person name="Ohm R.A."/>
            <person name="Bhattacharya S.S."/>
            <person name="Shirouzu T."/>
            <person name="Yoshinaga Y."/>
            <person name="Martin F.M."/>
            <person name="Grigoriev I.V."/>
            <person name="Hibbett D.S."/>
        </authorList>
    </citation>
    <scope>NUCLEOTIDE SEQUENCE [LARGE SCALE GENOMIC DNA]</scope>
    <source>
        <strain evidence="2 3">HHB12733</strain>
    </source>
</reference>
<dbReference type="Proteomes" id="UP000076842">
    <property type="component" value="Unassembled WGS sequence"/>
</dbReference>
<dbReference type="InParanoid" id="A0A166JES1"/>